<dbReference type="OrthoDB" id="341300at2759"/>
<accession>A0A9N9F9F3</accession>
<dbReference type="SUPFAM" id="SSF56281">
    <property type="entry name" value="Metallo-hydrolase/oxidoreductase"/>
    <property type="match status" value="1"/>
</dbReference>
<sequence length="325" mass="37074">MKLKVREEEKKRMDTGTSSGIPVIDCLTDPNSKCLTCLSTRKPRGAVNIRKNTSLLIRVEHDDGRLRNIVIDCGKSFYESALKWWPHYKLRRIDALILTHPHADAINGLDDLRAWTLNQKIQEHIPVYLTSNTMEAIKMTFPYIVDNRQATGSVNGGGDTPAFTYSIIDVSTPFTIEGLEFVPLEAHHGVYLTTNEPYIYVGFRFDNISYVSDCNFIPKETLGKMEGSEIVILDALDRNKHSSHFSIDQAIDTSRNLKPKPKRTYLVGFAHKIEHYALTREMEELQQNEPDLWVRPAYDGLRVGMEELLPKQSYFGRVLQLIFGA</sequence>
<dbReference type="Proteomes" id="UP000789739">
    <property type="component" value="Unassembled WGS sequence"/>
</dbReference>
<proteinExistence type="predicted"/>
<dbReference type="PANTHER" id="PTHR42663:SF6">
    <property type="entry name" value="HYDROLASE C777.06C-RELATED"/>
    <property type="match status" value="1"/>
</dbReference>
<evidence type="ECO:0000313" key="3">
    <source>
        <dbReference type="Proteomes" id="UP000789739"/>
    </source>
</evidence>
<comment type="caution">
    <text evidence="2">The sequence shown here is derived from an EMBL/GenBank/DDBJ whole genome shotgun (WGS) entry which is preliminary data.</text>
</comment>
<dbReference type="Gene3D" id="3.60.15.10">
    <property type="entry name" value="Ribonuclease Z/Hydroxyacylglutathione hydrolase-like"/>
    <property type="match status" value="1"/>
</dbReference>
<keyword evidence="3" id="KW-1185">Reference proteome</keyword>
<reference evidence="2" key="1">
    <citation type="submission" date="2021-06" db="EMBL/GenBank/DDBJ databases">
        <authorList>
            <person name="Kallberg Y."/>
            <person name="Tangrot J."/>
            <person name="Rosling A."/>
        </authorList>
    </citation>
    <scope>NUCLEOTIDE SEQUENCE</scope>
    <source>
        <strain evidence="2">BR232B</strain>
    </source>
</reference>
<name>A0A9N9F9F3_9GLOM</name>
<dbReference type="SMART" id="SM00849">
    <property type="entry name" value="Lactamase_B"/>
    <property type="match status" value="1"/>
</dbReference>
<evidence type="ECO:0000259" key="1">
    <source>
        <dbReference type="SMART" id="SM00849"/>
    </source>
</evidence>
<organism evidence="2 3">
    <name type="scientific">Paraglomus brasilianum</name>
    <dbReference type="NCBI Taxonomy" id="144538"/>
    <lineage>
        <taxon>Eukaryota</taxon>
        <taxon>Fungi</taxon>
        <taxon>Fungi incertae sedis</taxon>
        <taxon>Mucoromycota</taxon>
        <taxon>Glomeromycotina</taxon>
        <taxon>Glomeromycetes</taxon>
        <taxon>Paraglomerales</taxon>
        <taxon>Paraglomeraceae</taxon>
        <taxon>Paraglomus</taxon>
    </lineage>
</organism>
<dbReference type="CDD" id="cd16279">
    <property type="entry name" value="metallo-hydrolase-like_MBL-fold"/>
    <property type="match status" value="1"/>
</dbReference>
<feature type="domain" description="Metallo-beta-lactamase" evidence="1">
    <location>
        <begin position="51"/>
        <end position="271"/>
    </location>
</feature>
<dbReference type="EMBL" id="CAJVPI010000320">
    <property type="protein sequence ID" value="CAG8518823.1"/>
    <property type="molecule type" value="Genomic_DNA"/>
</dbReference>
<evidence type="ECO:0000313" key="2">
    <source>
        <dbReference type="EMBL" id="CAG8518823.1"/>
    </source>
</evidence>
<dbReference type="InterPro" id="IPR036866">
    <property type="entry name" value="RibonucZ/Hydroxyglut_hydro"/>
</dbReference>
<protein>
    <submittedName>
        <fullName evidence="2">1291_t:CDS:1</fullName>
    </submittedName>
</protein>
<dbReference type="Pfam" id="PF12706">
    <property type="entry name" value="Lactamase_B_2"/>
    <property type="match status" value="1"/>
</dbReference>
<dbReference type="InterPro" id="IPR001279">
    <property type="entry name" value="Metallo-B-lactamas"/>
</dbReference>
<gene>
    <name evidence="2" type="ORF">PBRASI_LOCUS3513</name>
</gene>
<dbReference type="AlphaFoldDB" id="A0A9N9F9F3"/>
<dbReference type="PANTHER" id="PTHR42663">
    <property type="entry name" value="HYDROLASE C777.06C-RELATED-RELATED"/>
    <property type="match status" value="1"/>
</dbReference>